<feature type="transmembrane region" description="Helical" evidence="1">
    <location>
        <begin position="235"/>
        <end position="253"/>
    </location>
</feature>
<feature type="transmembrane region" description="Helical" evidence="1">
    <location>
        <begin position="329"/>
        <end position="347"/>
    </location>
</feature>
<dbReference type="Pfam" id="PF05940">
    <property type="entry name" value="NnrS"/>
    <property type="match status" value="1"/>
</dbReference>
<dbReference type="EMBL" id="FPBP01000003">
    <property type="protein sequence ID" value="SFU51611.1"/>
    <property type="molecule type" value="Genomic_DNA"/>
</dbReference>
<evidence type="ECO:0000313" key="3">
    <source>
        <dbReference type="Proteomes" id="UP000198693"/>
    </source>
</evidence>
<evidence type="ECO:0000256" key="1">
    <source>
        <dbReference type="SAM" id="Phobius"/>
    </source>
</evidence>
<keyword evidence="1" id="KW-0472">Membrane</keyword>
<protein>
    <submittedName>
        <fullName evidence="2">Uncharacterized protein involved in response to NO</fullName>
    </submittedName>
</protein>
<feature type="transmembrane region" description="Helical" evidence="1">
    <location>
        <begin position="174"/>
        <end position="199"/>
    </location>
</feature>
<gene>
    <name evidence="2" type="ORF">SAMN04487955_103225</name>
</gene>
<keyword evidence="1" id="KW-0812">Transmembrane</keyword>
<evidence type="ECO:0000313" key="2">
    <source>
        <dbReference type="EMBL" id="SFU51611.1"/>
    </source>
</evidence>
<dbReference type="STRING" id="463301.SAMN04487955_103225"/>
<keyword evidence="3" id="KW-1185">Reference proteome</keyword>
<feature type="transmembrane region" description="Helical" evidence="1">
    <location>
        <begin position="144"/>
        <end position="162"/>
    </location>
</feature>
<dbReference type="InterPro" id="IPR010266">
    <property type="entry name" value="NnrS"/>
</dbReference>
<feature type="transmembrane region" description="Helical" evidence="1">
    <location>
        <begin position="353"/>
        <end position="372"/>
    </location>
</feature>
<dbReference type="Proteomes" id="UP000198693">
    <property type="component" value="Unassembled WGS sequence"/>
</dbReference>
<reference evidence="3" key="1">
    <citation type="submission" date="2016-10" db="EMBL/GenBank/DDBJ databases">
        <authorList>
            <person name="Varghese N."/>
            <person name="Submissions S."/>
        </authorList>
    </citation>
    <scope>NUCLEOTIDE SEQUENCE [LARGE SCALE GENOMIC DNA]</scope>
    <source>
        <strain evidence="3">CGMCC 1.6981</strain>
    </source>
</reference>
<dbReference type="AlphaFoldDB" id="A0A1I7GT85"/>
<organism evidence="2 3">
    <name type="scientific">Halomonas korlensis</name>
    <dbReference type="NCBI Taxonomy" id="463301"/>
    <lineage>
        <taxon>Bacteria</taxon>
        <taxon>Pseudomonadati</taxon>
        <taxon>Pseudomonadota</taxon>
        <taxon>Gammaproteobacteria</taxon>
        <taxon>Oceanospirillales</taxon>
        <taxon>Halomonadaceae</taxon>
        <taxon>Halomonas</taxon>
    </lineage>
</organism>
<dbReference type="OrthoDB" id="6372248at2"/>
<accession>A0A1I7GT85</accession>
<sequence>MLRFVANDSGQADRIRRIDRRPAWSLFFPLAALHAALMVPLSLAAMLGWLAWLPGLATPGGHGRELLFGFALAVMAGYLLGPLPSRRLALLGGLWLVGRLGGLAGYPAWPALLADAAFALLLAAWVVPRFLAAKKWRNRLLSPLLGLLCLLAVASLAARLAFPALLTPLLHQGVLWLLLLMAFMGGRVIAPAVNGHLMARDRVAGAGVQPRIEAVLIVLLGAAGLLAISSALWPVASALLALAGAVILVRLWRWSPWTLRDRADLLGLLLGYAWLGVGAWLMAWDLLAGVAPAGRLHAITVGALGTLASGIMLRQAILRAKGRPADERWLPYLAVLFALAAGLRLALPSAGASWSPVLWGAVGAWSLAWLLVAWRLMYWRRRGAAIAAVRPTAPPTST</sequence>
<feature type="transmembrane region" description="Helical" evidence="1">
    <location>
        <begin position="64"/>
        <end position="81"/>
    </location>
</feature>
<keyword evidence="1" id="KW-1133">Transmembrane helix</keyword>
<dbReference type="RefSeq" id="WP_089793880.1">
    <property type="nucleotide sequence ID" value="NZ_FPBP01000003.1"/>
</dbReference>
<proteinExistence type="predicted"/>
<feature type="transmembrane region" description="Helical" evidence="1">
    <location>
        <begin position="112"/>
        <end position="132"/>
    </location>
</feature>
<name>A0A1I7GT85_9GAMM</name>
<feature type="transmembrane region" description="Helical" evidence="1">
    <location>
        <begin position="296"/>
        <end position="317"/>
    </location>
</feature>
<feature type="transmembrane region" description="Helical" evidence="1">
    <location>
        <begin position="26"/>
        <end position="52"/>
    </location>
</feature>
<feature type="transmembrane region" description="Helical" evidence="1">
    <location>
        <begin position="211"/>
        <end position="229"/>
    </location>
</feature>
<feature type="transmembrane region" description="Helical" evidence="1">
    <location>
        <begin position="265"/>
        <end position="284"/>
    </location>
</feature>